<sequence>MKLTGGSSQAKHQSLDHPILNQDQSFQRHGSDFLPLGQLPPWTDAWIKVLYEGRTDNGHTLVVSWIQDFAPRSLRINAADRDLKAPGDPRAKGLGFEKKMCRNKRTPRHISPKQSCHHASRIRGKVRRVPQSQRAAVFVLGLHEKVVESVNEDVPPQSADSHDCSRSRIGLIYGKDTSTREN</sequence>
<organism evidence="1 2">
    <name type="scientific">Sphaerodactylus townsendi</name>
    <dbReference type="NCBI Taxonomy" id="933632"/>
    <lineage>
        <taxon>Eukaryota</taxon>
        <taxon>Metazoa</taxon>
        <taxon>Chordata</taxon>
        <taxon>Craniata</taxon>
        <taxon>Vertebrata</taxon>
        <taxon>Euteleostomi</taxon>
        <taxon>Lepidosauria</taxon>
        <taxon>Squamata</taxon>
        <taxon>Bifurcata</taxon>
        <taxon>Gekkota</taxon>
        <taxon>Sphaerodactylidae</taxon>
        <taxon>Sphaerodactylus</taxon>
    </lineage>
</organism>
<protein>
    <submittedName>
        <fullName evidence="1">Uncharacterized protein</fullName>
    </submittedName>
</protein>
<proteinExistence type="predicted"/>
<evidence type="ECO:0000313" key="1">
    <source>
        <dbReference type="EMBL" id="KAH7999103.1"/>
    </source>
</evidence>
<dbReference type="Proteomes" id="UP000827872">
    <property type="component" value="Linkage Group LG05"/>
</dbReference>
<gene>
    <name evidence="1" type="ORF">K3G42_005178</name>
</gene>
<comment type="caution">
    <text evidence="1">The sequence shown here is derived from an EMBL/GenBank/DDBJ whole genome shotgun (WGS) entry which is preliminary data.</text>
</comment>
<dbReference type="EMBL" id="CM037618">
    <property type="protein sequence ID" value="KAH7999103.1"/>
    <property type="molecule type" value="Genomic_DNA"/>
</dbReference>
<name>A0ACB8F186_9SAUR</name>
<evidence type="ECO:0000313" key="2">
    <source>
        <dbReference type="Proteomes" id="UP000827872"/>
    </source>
</evidence>
<accession>A0ACB8F186</accession>
<reference evidence="1" key="1">
    <citation type="submission" date="2021-08" db="EMBL/GenBank/DDBJ databases">
        <title>The first chromosome-level gecko genome reveals the dynamic sex chromosomes of Neotropical dwarf geckos (Sphaerodactylidae: Sphaerodactylus).</title>
        <authorList>
            <person name="Pinto B.J."/>
            <person name="Keating S.E."/>
            <person name="Gamble T."/>
        </authorList>
    </citation>
    <scope>NUCLEOTIDE SEQUENCE</scope>
    <source>
        <strain evidence="1">TG3544</strain>
    </source>
</reference>
<keyword evidence="2" id="KW-1185">Reference proteome</keyword>